<evidence type="ECO:0000256" key="4">
    <source>
        <dbReference type="ARBA" id="ARBA00023186"/>
    </source>
</evidence>
<keyword evidence="4 5" id="KW-0143">Chaperone</keyword>
<dbReference type="InterPro" id="IPR002676">
    <property type="entry name" value="RimM_N"/>
</dbReference>
<dbReference type="Pfam" id="PF01782">
    <property type="entry name" value="RimM"/>
    <property type="match status" value="1"/>
</dbReference>
<dbReference type="GO" id="GO:0006364">
    <property type="term" value="P:rRNA processing"/>
    <property type="evidence" value="ECO:0007669"/>
    <property type="project" value="UniProtKB-UniRule"/>
</dbReference>
<comment type="subcellular location">
    <subcellularLocation>
        <location evidence="5">Cytoplasm</location>
    </subcellularLocation>
</comment>
<dbReference type="GO" id="GO:0043022">
    <property type="term" value="F:ribosome binding"/>
    <property type="evidence" value="ECO:0007669"/>
    <property type="project" value="InterPro"/>
</dbReference>
<evidence type="ECO:0000313" key="8">
    <source>
        <dbReference type="Proteomes" id="UP000320948"/>
    </source>
</evidence>
<name>A0A6N4RCW0_BLAVI</name>
<comment type="caution">
    <text evidence="7">The sequence shown here is derived from an EMBL/GenBank/DDBJ whole genome shotgun (WGS) entry which is preliminary data.</text>
</comment>
<comment type="domain">
    <text evidence="5">The PRC barrel domain binds ribosomal protein uS19.</text>
</comment>
<accession>A0A6N4RCW0</accession>
<dbReference type="InterPro" id="IPR009000">
    <property type="entry name" value="Transl_B-barrel_sf"/>
</dbReference>
<dbReference type="GO" id="GO:0005737">
    <property type="term" value="C:cytoplasm"/>
    <property type="evidence" value="ECO:0007669"/>
    <property type="project" value="UniProtKB-SubCell"/>
</dbReference>
<dbReference type="PANTHER" id="PTHR33692">
    <property type="entry name" value="RIBOSOME MATURATION FACTOR RIMM"/>
    <property type="match status" value="1"/>
</dbReference>
<comment type="function">
    <text evidence="5">An accessory protein needed during the final step in the assembly of 30S ribosomal subunit, possibly for assembly of the head region. Essential for efficient processing of 16S rRNA. May be needed both before and after RbfA during the maturation of 16S rRNA. It has affinity for free ribosomal 30S subunits but not for 70S ribosomes.</text>
</comment>
<reference evidence="7 8" key="1">
    <citation type="journal article" date="2017" name="Nat. Commun.">
        <title>In situ click chemistry generation of cyclooxygenase-2 inhibitors.</title>
        <authorList>
            <person name="Bhardwaj A."/>
            <person name="Kaur J."/>
            <person name="Wuest M."/>
            <person name="Wuest F."/>
        </authorList>
    </citation>
    <scope>NUCLEOTIDE SEQUENCE [LARGE SCALE GENOMIC DNA]</scope>
    <source>
        <strain evidence="7">S2_018_000_R2_106</strain>
    </source>
</reference>
<protein>
    <recommendedName>
        <fullName evidence="5">Ribosome maturation factor RimM</fullName>
    </recommendedName>
</protein>
<dbReference type="NCBIfam" id="TIGR02273">
    <property type="entry name" value="16S_RimM"/>
    <property type="match status" value="1"/>
</dbReference>
<dbReference type="EMBL" id="VAFM01000001">
    <property type="protein sequence ID" value="TKW61855.1"/>
    <property type="molecule type" value="Genomic_DNA"/>
</dbReference>
<dbReference type="Gene3D" id="2.40.30.60">
    <property type="entry name" value="RimM"/>
    <property type="match status" value="1"/>
</dbReference>
<dbReference type="GO" id="GO:0042274">
    <property type="term" value="P:ribosomal small subunit biogenesis"/>
    <property type="evidence" value="ECO:0007669"/>
    <property type="project" value="UniProtKB-UniRule"/>
</dbReference>
<keyword evidence="3 5" id="KW-0698">rRNA processing</keyword>
<dbReference type="HAMAP" id="MF_00014">
    <property type="entry name" value="Ribosome_mat_RimM"/>
    <property type="match status" value="1"/>
</dbReference>
<sequence length="165" mass="17321">MMAEKLIKVGALKGPHGLKGMVKAKIGLDDYDLLVEAGPLLTDDGRALKVLRWNAVGQGLVALAIDGVTTVEQAEALRNISVSLDRERFPEDEDEVYLDSLAGAQVVGPDGAVLGTVKGPVELPAGPALEVLVGDDIKILPLVEEFCLLGDDVELTELGVAVLSI</sequence>
<evidence type="ECO:0000256" key="2">
    <source>
        <dbReference type="ARBA" id="ARBA00022517"/>
    </source>
</evidence>
<evidence type="ECO:0000313" key="7">
    <source>
        <dbReference type="EMBL" id="TKW61855.1"/>
    </source>
</evidence>
<proteinExistence type="inferred from homology"/>
<feature type="domain" description="RimM N-terminal" evidence="6">
    <location>
        <begin position="9"/>
        <end position="87"/>
    </location>
</feature>
<dbReference type="PANTHER" id="PTHR33692:SF1">
    <property type="entry name" value="RIBOSOME MATURATION FACTOR RIMM"/>
    <property type="match status" value="1"/>
</dbReference>
<keyword evidence="1 5" id="KW-0963">Cytoplasm</keyword>
<dbReference type="AlphaFoldDB" id="A0A6N4RCW0"/>
<comment type="similarity">
    <text evidence="5">Belongs to the RimM family.</text>
</comment>
<keyword evidence="2 5" id="KW-0690">Ribosome biogenesis</keyword>
<evidence type="ECO:0000256" key="3">
    <source>
        <dbReference type="ARBA" id="ARBA00022552"/>
    </source>
</evidence>
<evidence type="ECO:0000256" key="5">
    <source>
        <dbReference type="HAMAP-Rule" id="MF_00014"/>
    </source>
</evidence>
<gene>
    <name evidence="5 7" type="primary">rimM</name>
    <name evidence="7" type="ORF">DI628_04340</name>
</gene>
<dbReference type="SUPFAM" id="SSF50447">
    <property type="entry name" value="Translation proteins"/>
    <property type="match status" value="1"/>
</dbReference>
<organism evidence="7 8">
    <name type="scientific">Blastochloris viridis</name>
    <name type="common">Rhodopseudomonas viridis</name>
    <dbReference type="NCBI Taxonomy" id="1079"/>
    <lineage>
        <taxon>Bacteria</taxon>
        <taxon>Pseudomonadati</taxon>
        <taxon>Pseudomonadota</taxon>
        <taxon>Alphaproteobacteria</taxon>
        <taxon>Hyphomicrobiales</taxon>
        <taxon>Blastochloridaceae</taxon>
        <taxon>Blastochloris</taxon>
    </lineage>
</organism>
<evidence type="ECO:0000259" key="6">
    <source>
        <dbReference type="Pfam" id="PF01782"/>
    </source>
</evidence>
<dbReference type="GO" id="GO:0005840">
    <property type="term" value="C:ribosome"/>
    <property type="evidence" value="ECO:0007669"/>
    <property type="project" value="InterPro"/>
</dbReference>
<dbReference type="InterPro" id="IPR011961">
    <property type="entry name" value="RimM"/>
</dbReference>
<dbReference type="InterPro" id="IPR036976">
    <property type="entry name" value="RimM_N_sf"/>
</dbReference>
<comment type="subunit">
    <text evidence="5">Binds ribosomal protein uS19.</text>
</comment>
<dbReference type="Proteomes" id="UP000320948">
    <property type="component" value="Unassembled WGS sequence"/>
</dbReference>
<evidence type="ECO:0000256" key="1">
    <source>
        <dbReference type="ARBA" id="ARBA00022490"/>
    </source>
</evidence>